<dbReference type="PANTHER" id="PTHR21310">
    <property type="entry name" value="AMINOGLYCOSIDE PHOSPHOTRANSFERASE-RELATED-RELATED"/>
    <property type="match status" value="1"/>
</dbReference>
<evidence type="ECO:0000256" key="1">
    <source>
        <dbReference type="ARBA" id="ARBA00006219"/>
    </source>
</evidence>
<dbReference type="InterPro" id="IPR002575">
    <property type="entry name" value="Aminoglycoside_PTrfase"/>
</dbReference>
<dbReference type="GO" id="GO:0046677">
    <property type="term" value="P:response to antibiotic"/>
    <property type="evidence" value="ECO:0007669"/>
    <property type="project" value="UniProtKB-KW"/>
</dbReference>
<dbReference type="GO" id="GO:0016301">
    <property type="term" value="F:kinase activity"/>
    <property type="evidence" value="ECO:0007669"/>
    <property type="project" value="UniProtKB-KW"/>
</dbReference>
<dbReference type="Gene3D" id="3.30.200.20">
    <property type="entry name" value="Phosphorylase Kinase, domain 1"/>
    <property type="match status" value="1"/>
</dbReference>
<evidence type="ECO:0000313" key="8">
    <source>
        <dbReference type="EMBL" id="CAF1609704.1"/>
    </source>
</evidence>
<sequence length="234" mass="27279">MKVEVSGRFEGKYGHFDWECVTIGESNADVYRTDQFVLKKQMIKERTYLSDEKSRIEWLKGKASVPYVVDYDRDERFEYLLMTRLIGTDAAQTKWTKQDPKLLVHQLGVALRHLHETIPITDCPFDMRLINQAKDRHDLKELISHAPDEDLVFTHGDYCLPNIIFDDNECRAIGFVDLGRAGIADRYYDIAVGLWSIQYNLGDGFREIFLNAYGIHSDVDEKKIEFYQKLESLL</sequence>
<dbReference type="InterPro" id="IPR051678">
    <property type="entry name" value="AGP_Transferase"/>
</dbReference>
<dbReference type="PANTHER" id="PTHR21310:SF41">
    <property type="entry name" value="3'-PHOSPHOTRANSFERASE, PUTATIVE-RELATED"/>
    <property type="match status" value="1"/>
</dbReference>
<dbReference type="Proteomes" id="UP000663828">
    <property type="component" value="Unassembled WGS sequence"/>
</dbReference>
<keyword evidence="9" id="KW-1185">Reference proteome</keyword>
<keyword evidence="2" id="KW-0808">Transferase</keyword>
<dbReference type="SUPFAM" id="SSF56112">
    <property type="entry name" value="Protein kinase-like (PK-like)"/>
    <property type="match status" value="1"/>
</dbReference>
<dbReference type="Gene3D" id="3.90.1200.10">
    <property type="match status" value="1"/>
</dbReference>
<organism evidence="8 9">
    <name type="scientific">Adineta ricciae</name>
    <name type="common">Rotifer</name>
    <dbReference type="NCBI Taxonomy" id="249248"/>
    <lineage>
        <taxon>Eukaryota</taxon>
        <taxon>Metazoa</taxon>
        <taxon>Spiralia</taxon>
        <taxon>Gnathifera</taxon>
        <taxon>Rotifera</taxon>
        <taxon>Eurotatoria</taxon>
        <taxon>Bdelloidea</taxon>
        <taxon>Adinetida</taxon>
        <taxon>Adinetidae</taxon>
        <taxon>Adineta</taxon>
    </lineage>
</organism>
<evidence type="ECO:0000256" key="4">
    <source>
        <dbReference type="ARBA" id="ARBA00022777"/>
    </source>
</evidence>
<keyword evidence="6" id="KW-0046">Antibiotic resistance</keyword>
<keyword evidence="3" id="KW-0547">Nucleotide-binding</keyword>
<dbReference type="PIRSF" id="PIRSF000706">
    <property type="entry name" value="Kanamycin_kin"/>
    <property type="match status" value="1"/>
</dbReference>
<proteinExistence type="inferred from homology"/>
<dbReference type="InterPro" id="IPR024165">
    <property type="entry name" value="Kan/Strep_kinase"/>
</dbReference>
<dbReference type="GO" id="GO:0016773">
    <property type="term" value="F:phosphotransferase activity, alcohol group as acceptor"/>
    <property type="evidence" value="ECO:0007669"/>
    <property type="project" value="InterPro"/>
</dbReference>
<reference evidence="8" key="1">
    <citation type="submission" date="2021-02" db="EMBL/GenBank/DDBJ databases">
        <authorList>
            <person name="Nowell W R."/>
        </authorList>
    </citation>
    <scope>NUCLEOTIDE SEQUENCE</scope>
</reference>
<keyword evidence="4" id="KW-0418">Kinase</keyword>
<feature type="domain" description="Aminoglycoside phosphotransferase" evidence="7">
    <location>
        <begin position="23"/>
        <end position="217"/>
    </location>
</feature>
<comment type="caution">
    <text evidence="8">The sequence shown here is derived from an EMBL/GenBank/DDBJ whole genome shotgun (WGS) entry which is preliminary data.</text>
</comment>
<dbReference type="Pfam" id="PF01636">
    <property type="entry name" value="APH"/>
    <property type="match status" value="1"/>
</dbReference>
<comment type="similarity">
    <text evidence="1">Belongs to the aminoglycoside phosphotransferase family.</text>
</comment>
<evidence type="ECO:0000256" key="6">
    <source>
        <dbReference type="ARBA" id="ARBA00023251"/>
    </source>
</evidence>
<keyword evidence="5" id="KW-0067">ATP-binding</keyword>
<dbReference type="CDD" id="cd05150">
    <property type="entry name" value="APH"/>
    <property type="match status" value="1"/>
</dbReference>
<evidence type="ECO:0000313" key="9">
    <source>
        <dbReference type="Proteomes" id="UP000663828"/>
    </source>
</evidence>
<dbReference type="InterPro" id="IPR011009">
    <property type="entry name" value="Kinase-like_dom_sf"/>
</dbReference>
<dbReference type="EMBL" id="CAJNOR010007057">
    <property type="protein sequence ID" value="CAF1609704.1"/>
    <property type="molecule type" value="Genomic_DNA"/>
</dbReference>
<protein>
    <recommendedName>
        <fullName evidence="7">Aminoglycoside phosphotransferase domain-containing protein</fullName>
    </recommendedName>
</protein>
<dbReference type="AlphaFoldDB" id="A0A816BIG5"/>
<name>A0A816BIG5_ADIRI</name>
<evidence type="ECO:0000256" key="3">
    <source>
        <dbReference type="ARBA" id="ARBA00022741"/>
    </source>
</evidence>
<evidence type="ECO:0000259" key="7">
    <source>
        <dbReference type="Pfam" id="PF01636"/>
    </source>
</evidence>
<evidence type="ECO:0000256" key="5">
    <source>
        <dbReference type="ARBA" id="ARBA00022840"/>
    </source>
</evidence>
<gene>
    <name evidence="8" type="ORF">XAT740_LOCUS48750</name>
</gene>
<evidence type="ECO:0000256" key="2">
    <source>
        <dbReference type="ARBA" id="ARBA00022679"/>
    </source>
</evidence>
<dbReference type="GO" id="GO:0005524">
    <property type="term" value="F:ATP binding"/>
    <property type="evidence" value="ECO:0007669"/>
    <property type="project" value="UniProtKB-KW"/>
</dbReference>
<accession>A0A816BIG5</accession>